<proteinExistence type="predicted"/>
<evidence type="ECO:0000313" key="2">
    <source>
        <dbReference type="Proteomes" id="UP000321331"/>
    </source>
</evidence>
<dbReference type="EMBL" id="VMNF01000005">
    <property type="protein sequence ID" value="TXC07764.1"/>
    <property type="molecule type" value="Genomic_DNA"/>
</dbReference>
<organism evidence="1 2">
    <name type="scientific">Fusarium oxysporum f. sp. cubense</name>
    <dbReference type="NCBI Taxonomy" id="61366"/>
    <lineage>
        <taxon>Eukaryota</taxon>
        <taxon>Fungi</taxon>
        <taxon>Dikarya</taxon>
        <taxon>Ascomycota</taxon>
        <taxon>Pezizomycotina</taxon>
        <taxon>Sordariomycetes</taxon>
        <taxon>Hypocreomycetidae</taxon>
        <taxon>Hypocreales</taxon>
        <taxon>Nectriaceae</taxon>
        <taxon>Fusarium</taxon>
        <taxon>Fusarium oxysporum species complex</taxon>
    </lineage>
</organism>
<dbReference type="AlphaFoldDB" id="A0A5C6TBT7"/>
<name>A0A5C6TBT7_FUSOC</name>
<gene>
    <name evidence="1" type="ORF">FocTR4_00004319</name>
</gene>
<reference evidence="1 2" key="1">
    <citation type="submission" date="2019-07" db="EMBL/GenBank/DDBJ databases">
        <title>The First High-Quality Draft Genome Sequence of the Causal Agent of the Current Panama Disease Epidemic.</title>
        <authorList>
            <person name="Warmington R.J."/>
            <person name="Kay W."/>
            <person name="Jeffries A."/>
            <person name="Bebber D."/>
            <person name="Moore K."/>
            <person name="Studholme D.J."/>
        </authorList>
    </citation>
    <scope>NUCLEOTIDE SEQUENCE [LARGE SCALE GENOMIC DNA]</scope>
    <source>
        <strain evidence="1 2">TR4</strain>
    </source>
</reference>
<accession>A0A5C6TBT7</accession>
<comment type="caution">
    <text evidence="1">The sequence shown here is derived from an EMBL/GenBank/DDBJ whole genome shotgun (WGS) entry which is preliminary data.</text>
</comment>
<dbReference type="Proteomes" id="UP000321331">
    <property type="component" value="Unassembled WGS sequence"/>
</dbReference>
<protein>
    <submittedName>
        <fullName evidence="1">Uncharacterized protein</fullName>
    </submittedName>
</protein>
<evidence type="ECO:0000313" key="1">
    <source>
        <dbReference type="EMBL" id="TXC07764.1"/>
    </source>
</evidence>
<sequence length="59" mass="6956">MSLILMLIKSSRHRCRGAENESRWTLVQNSRYVRDTCHLLTTLQTYWHPFGPMISHGEP</sequence>